<dbReference type="Gene3D" id="1.10.150.130">
    <property type="match status" value="1"/>
</dbReference>
<dbReference type="InterPro" id="IPR002104">
    <property type="entry name" value="Integrase_catalytic"/>
</dbReference>
<organism evidence="4 5">
    <name type="scientific">Maribacter cobaltidurans</name>
    <dbReference type="NCBI Taxonomy" id="1178778"/>
    <lineage>
        <taxon>Bacteria</taxon>
        <taxon>Pseudomonadati</taxon>
        <taxon>Bacteroidota</taxon>
        <taxon>Flavobacteriia</taxon>
        <taxon>Flavobacteriales</taxon>
        <taxon>Flavobacteriaceae</taxon>
        <taxon>Maribacter</taxon>
    </lineage>
</organism>
<gene>
    <name evidence="4" type="ORF">CJ263_06590</name>
</gene>
<dbReference type="EMBL" id="CP022957">
    <property type="protein sequence ID" value="ASV29914.1"/>
    <property type="molecule type" value="Genomic_DNA"/>
</dbReference>
<proteinExistence type="inferred from homology"/>
<dbReference type="SUPFAM" id="SSF56349">
    <property type="entry name" value="DNA breaking-rejoining enzymes"/>
    <property type="match status" value="1"/>
</dbReference>
<dbReference type="InterPro" id="IPR050090">
    <property type="entry name" value="Tyrosine_recombinase_XerCD"/>
</dbReference>
<dbReference type="Pfam" id="PF00589">
    <property type="entry name" value="Phage_integrase"/>
    <property type="match status" value="1"/>
</dbReference>
<evidence type="ECO:0000313" key="4">
    <source>
        <dbReference type="EMBL" id="ASV29914.1"/>
    </source>
</evidence>
<dbReference type="InterPro" id="IPR035386">
    <property type="entry name" value="Arm-DNA-bind_5"/>
</dbReference>
<dbReference type="CDD" id="cd01185">
    <property type="entry name" value="INTN1_C_like"/>
    <property type="match status" value="1"/>
</dbReference>
<keyword evidence="2" id="KW-0238">DNA-binding</keyword>
<dbReference type="Pfam" id="PF13102">
    <property type="entry name" value="Phage_int_SAM_5"/>
    <property type="match status" value="1"/>
</dbReference>
<evidence type="ECO:0000256" key="1">
    <source>
        <dbReference type="ARBA" id="ARBA00008857"/>
    </source>
</evidence>
<dbReference type="Gene3D" id="1.10.443.10">
    <property type="entry name" value="Intergrase catalytic core"/>
    <property type="match status" value="1"/>
</dbReference>
<evidence type="ECO:0000313" key="5">
    <source>
        <dbReference type="Proteomes" id="UP000215244"/>
    </source>
</evidence>
<dbReference type="PROSITE" id="PS51898">
    <property type="entry name" value="TYR_RECOMBINASE"/>
    <property type="match status" value="1"/>
</dbReference>
<dbReference type="PANTHER" id="PTHR30349:SF64">
    <property type="entry name" value="PROPHAGE INTEGRASE INTD-RELATED"/>
    <property type="match status" value="1"/>
</dbReference>
<name>A0A223V3D3_9FLAO</name>
<dbReference type="AlphaFoldDB" id="A0A223V3D3"/>
<dbReference type="OrthoDB" id="1094492at2"/>
<dbReference type="InterPro" id="IPR010998">
    <property type="entry name" value="Integrase_recombinase_N"/>
</dbReference>
<dbReference type="GO" id="GO:0015074">
    <property type="term" value="P:DNA integration"/>
    <property type="evidence" value="ECO:0007669"/>
    <property type="project" value="InterPro"/>
</dbReference>
<dbReference type="KEGG" id="marb:CJ263_06590"/>
<dbReference type="InterPro" id="IPR011010">
    <property type="entry name" value="DNA_brk_join_enz"/>
</dbReference>
<reference evidence="4 5" key="1">
    <citation type="submission" date="2017-08" db="EMBL/GenBank/DDBJ databases">
        <title>The complete genome sequence of Maribacter sp. B1, isolated from deep-sea sediment.</title>
        <authorList>
            <person name="Wu Y.-H."/>
            <person name="Cheng H."/>
            <person name="Xu X.-W."/>
        </authorList>
    </citation>
    <scope>NUCLEOTIDE SEQUENCE [LARGE SCALE GENOMIC DNA]</scope>
    <source>
        <strain evidence="4 5">B1</strain>
    </source>
</reference>
<dbReference type="InterPro" id="IPR025269">
    <property type="entry name" value="SAM-like_dom"/>
</dbReference>
<protein>
    <submittedName>
        <fullName evidence="4">Transposase</fullName>
    </submittedName>
</protein>
<evidence type="ECO:0000256" key="2">
    <source>
        <dbReference type="ARBA" id="ARBA00023125"/>
    </source>
</evidence>
<evidence type="ECO:0000256" key="3">
    <source>
        <dbReference type="ARBA" id="ARBA00023172"/>
    </source>
</evidence>
<dbReference type="GO" id="GO:0006310">
    <property type="term" value="P:DNA recombination"/>
    <property type="evidence" value="ECO:0007669"/>
    <property type="project" value="UniProtKB-KW"/>
</dbReference>
<keyword evidence="3" id="KW-0233">DNA recombination</keyword>
<comment type="similarity">
    <text evidence="1">Belongs to the 'phage' integrase family.</text>
</comment>
<accession>A0A223V3D3</accession>
<dbReference type="Pfam" id="PF17293">
    <property type="entry name" value="Arm-DNA-bind_5"/>
    <property type="match status" value="1"/>
</dbReference>
<dbReference type="Proteomes" id="UP000215244">
    <property type="component" value="Chromosome"/>
</dbReference>
<dbReference type="GO" id="GO:0003677">
    <property type="term" value="F:DNA binding"/>
    <property type="evidence" value="ECO:0007669"/>
    <property type="project" value="UniProtKB-KW"/>
</dbReference>
<keyword evidence="5" id="KW-1185">Reference proteome</keyword>
<sequence>MQTSLSLSLDTRRKRKDNSFPIIIRLGHFQKTTSIATGQSVEKMYWDDSKKQVKRSYKGVKSVNFLNNLLLTELAKAQEIVNRLHYKGELDFLSVKQLKDKIVRKTKYDSFYVYGLNQAKELRVAQRFGTARNYEGVISILKVFTKQKDLKFNELNHDFLKRFERFHLSKPGNSQNGLASYMRTIKAIYNKGIKDDIIEREYYPFYKYQIRTNPTEKRAIKVRYIKRILELDLSKEHSLFHYRNYFLLSYMTMGMSFIDMAFLRKENIVDGRIKFQRKKTSKMYDIKVTEQMQEILKFYTTKKKRKDFILPILKRDSLELQYKDAQWALKNYNKGLKKIAELCKIEERLTSYVSRHSFATHALFKNIPLPAISSMLGHSKLSTTQIYLKSLPSNVLDTYQEEMNVL</sequence>
<dbReference type="RefSeq" id="WP_094996537.1">
    <property type="nucleotide sequence ID" value="NZ_BMJL01000006.1"/>
</dbReference>
<dbReference type="InterPro" id="IPR013762">
    <property type="entry name" value="Integrase-like_cat_sf"/>
</dbReference>
<dbReference type="PANTHER" id="PTHR30349">
    <property type="entry name" value="PHAGE INTEGRASE-RELATED"/>
    <property type="match status" value="1"/>
</dbReference>